<gene>
    <name evidence="3" type="ORF">ACFO8L_13550</name>
</gene>
<dbReference type="Proteomes" id="UP001595891">
    <property type="component" value="Unassembled WGS sequence"/>
</dbReference>
<dbReference type="InterPro" id="IPR040690">
    <property type="entry name" value="FtsX_ECD"/>
</dbReference>
<keyword evidence="4" id="KW-1185">Reference proteome</keyword>
<dbReference type="Gene3D" id="3.30.70.3040">
    <property type="match status" value="2"/>
</dbReference>
<accession>A0ABV9ECF1</accession>
<feature type="domain" description="FtsX extracellular" evidence="2">
    <location>
        <begin position="44"/>
        <end position="122"/>
    </location>
</feature>
<evidence type="ECO:0000313" key="3">
    <source>
        <dbReference type="EMBL" id="MFC4587112.1"/>
    </source>
</evidence>
<evidence type="ECO:0000256" key="1">
    <source>
        <dbReference type="SAM" id="MobiDB-lite"/>
    </source>
</evidence>
<feature type="region of interest" description="Disordered" evidence="1">
    <location>
        <begin position="205"/>
        <end position="224"/>
    </location>
</feature>
<evidence type="ECO:0000313" key="4">
    <source>
        <dbReference type="Proteomes" id="UP001595891"/>
    </source>
</evidence>
<proteinExistence type="predicted"/>
<organism evidence="3 4">
    <name type="scientific">Sphaerisporangium corydalis</name>
    <dbReference type="NCBI Taxonomy" id="1441875"/>
    <lineage>
        <taxon>Bacteria</taxon>
        <taxon>Bacillati</taxon>
        <taxon>Actinomycetota</taxon>
        <taxon>Actinomycetes</taxon>
        <taxon>Streptosporangiales</taxon>
        <taxon>Streptosporangiaceae</taxon>
        <taxon>Sphaerisporangium</taxon>
    </lineage>
</organism>
<evidence type="ECO:0000259" key="2">
    <source>
        <dbReference type="Pfam" id="PF18075"/>
    </source>
</evidence>
<name>A0ABV9ECF1_9ACTN</name>
<protein>
    <submittedName>
        <fullName evidence="3">Permease-like cell division protein FtsX</fullName>
    </submittedName>
</protein>
<comment type="caution">
    <text evidence="3">The sequence shown here is derived from an EMBL/GenBank/DDBJ whole genome shotgun (WGS) entry which is preliminary data.</text>
</comment>
<dbReference type="EMBL" id="JBHSFN010000007">
    <property type="protein sequence ID" value="MFC4587112.1"/>
    <property type="molecule type" value="Genomic_DNA"/>
</dbReference>
<sequence>MTRRVAAATALLAALGAGAWILFRTPAGPLPPPAVPWPATGKASVFLCENDSAYENCGDRAITAAQRLTVERTLRGLPEVTAVRFVSRAETLKELTTAYDSFSDNLRESDVPESFRVDLATTGGFLPKTETLPGVANVFVSGTSFWAGRTDVAVRLCPPDPLDRDTRCAGRGAATATEKAAVYQALRALDGVGDIYLEDRGHATKDARWTSSATSPETPEPHASVPECFHLVLDAPDAAARVRRAAGELPGVNTVDEERL</sequence>
<dbReference type="Pfam" id="PF18075">
    <property type="entry name" value="FtsX_ECD"/>
    <property type="match status" value="1"/>
</dbReference>
<reference evidence="4" key="1">
    <citation type="journal article" date="2019" name="Int. J. Syst. Evol. Microbiol.">
        <title>The Global Catalogue of Microorganisms (GCM) 10K type strain sequencing project: providing services to taxonomists for standard genome sequencing and annotation.</title>
        <authorList>
            <consortium name="The Broad Institute Genomics Platform"/>
            <consortium name="The Broad Institute Genome Sequencing Center for Infectious Disease"/>
            <person name="Wu L."/>
            <person name="Ma J."/>
        </authorList>
    </citation>
    <scope>NUCLEOTIDE SEQUENCE [LARGE SCALE GENOMIC DNA]</scope>
    <source>
        <strain evidence="4">CCUG 49560</strain>
    </source>
</reference>